<dbReference type="AlphaFoldDB" id="X1CU22"/>
<feature type="non-terminal residue" evidence="1">
    <location>
        <position position="1"/>
    </location>
</feature>
<sequence>LYGWGTNYDDVLDMGIDYEDESIRIPTKLYILPRL</sequence>
<evidence type="ECO:0000313" key="1">
    <source>
        <dbReference type="EMBL" id="GAG99583.1"/>
    </source>
</evidence>
<name>X1CU22_9ZZZZ</name>
<proteinExistence type="predicted"/>
<protein>
    <submittedName>
        <fullName evidence="1">Uncharacterized protein</fullName>
    </submittedName>
</protein>
<reference evidence="1" key="1">
    <citation type="journal article" date="2014" name="Front. Microbiol.">
        <title>High frequency of phylogenetically diverse reductive dehalogenase-homologous genes in deep subseafloor sedimentary metagenomes.</title>
        <authorList>
            <person name="Kawai M."/>
            <person name="Futagami T."/>
            <person name="Toyoda A."/>
            <person name="Takaki Y."/>
            <person name="Nishi S."/>
            <person name="Hori S."/>
            <person name="Arai W."/>
            <person name="Tsubouchi T."/>
            <person name="Morono Y."/>
            <person name="Uchiyama I."/>
            <person name="Ito T."/>
            <person name="Fujiyama A."/>
            <person name="Inagaki F."/>
            <person name="Takami H."/>
        </authorList>
    </citation>
    <scope>NUCLEOTIDE SEQUENCE</scope>
    <source>
        <strain evidence="1">Expedition CK06-06</strain>
    </source>
</reference>
<accession>X1CU22</accession>
<organism evidence="1">
    <name type="scientific">marine sediment metagenome</name>
    <dbReference type="NCBI Taxonomy" id="412755"/>
    <lineage>
        <taxon>unclassified sequences</taxon>
        <taxon>metagenomes</taxon>
        <taxon>ecological metagenomes</taxon>
    </lineage>
</organism>
<comment type="caution">
    <text evidence="1">The sequence shown here is derived from an EMBL/GenBank/DDBJ whole genome shotgun (WGS) entry which is preliminary data.</text>
</comment>
<gene>
    <name evidence="1" type="ORF">S01H4_39469</name>
</gene>
<dbReference type="EMBL" id="BART01021380">
    <property type="protein sequence ID" value="GAG99583.1"/>
    <property type="molecule type" value="Genomic_DNA"/>
</dbReference>